<evidence type="ECO:0000313" key="2">
    <source>
        <dbReference type="EMBL" id="KKG60171.1"/>
    </source>
</evidence>
<proteinExistence type="predicted"/>
<reference evidence="7 8" key="1">
    <citation type="journal article" date="2015" name="ISME J.">
        <title>Genomic and phenotypic differentiation among Methanosarcina mazei populations from Columbia River sediment.</title>
        <authorList>
            <person name="Youngblut N.D."/>
            <person name="Wirth J.S."/>
            <person name="Henriksen J.R."/>
            <person name="Smith M."/>
            <person name="Simon H."/>
            <person name="Metcalf W.W."/>
            <person name="Whitaker R.J."/>
        </authorList>
    </citation>
    <scope>NUCLEOTIDE SEQUENCE [LARGE SCALE GENOMIC DNA]</scope>
    <source>
        <strain evidence="1 8">3.F.T.1A.1</strain>
        <strain evidence="2 10">3.F.T.1A.2</strain>
        <strain evidence="3 12">3.F.T.1A.4</strain>
        <strain evidence="5 11">3.H.M.1B.1</strain>
        <strain evidence="4 7">3.H.M.1B.2</strain>
        <strain evidence="6 9">3.H.M.1B.5</strain>
    </source>
</reference>
<sequence length="59" mass="6551">MQKDICKYRPCAAHKVSKIVDKSYYTTTIAPNGATQVEKRSAVAKKINTAEKINILLVV</sequence>
<evidence type="ECO:0000313" key="9">
    <source>
        <dbReference type="Proteomes" id="UP000034253"/>
    </source>
</evidence>
<gene>
    <name evidence="1" type="ORF">DU33_19860</name>
    <name evidence="3" type="ORF">DU45_19290</name>
    <name evidence="6" type="ORF">DU56_18720</name>
    <name evidence="2" type="ORF">DU64_00270</name>
    <name evidence="5" type="ORF">DU66_00995</name>
    <name evidence="4" type="ORF">DU68_18465</name>
</gene>
<dbReference type="EMBL" id="JJPK01000012">
    <property type="protein sequence ID" value="KKG65420.1"/>
    <property type="molecule type" value="Genomic_DNA"/>
</dbReference>
<dbReference type="EMBL" id="JJPW01000033">
    <property type="protein sequence ID" value="KKH02379.1"/>
    <property type="molecule type" value="Genomic_DNA"/>
</dbReference>
<dbReference type="EMBL" id="JJPJ01000108">
    <property type="protein sequence ID" value="KKG60171.1"/>
    <property type="molecule type" value="Genomic_DNA"/>
</dbReference>
<dbReference type="RefSeq" id="WP_048038657.1">
    <property type="nucleotide sequence ID" value="NZ_JJPI01000134.1"/>
</dbReference>
<comment type="caution">
    <text evidence="2">The sequence shown here is derived from an EMBL/GenBank/DDBJ whole genome shotgun (WGS) entry which is preliminary data.</text>
</comment>
<accession>A0A0F8G6R4</accession>
<dbReference type="Proteomes" id="UP000034279">
    <property type="component" value="Unassembled WGS sequence"/>
</dbReference>
<dbReference type="Proteomes" id="UP000034468">
    <property type="component" value="Unassembled WGS sequence"/>
</dbReference>
<evidence type="ECO:0000313" key="8">
    <source>
        <dbReference type="Proteomes" id="UP000034188"/>
    </source>
</evidence>
<dbReference type="Proteomes" id="UP000034253">
    <property type="component" value="Unassembled WGS sequence"/>
</dbReference>
<evidence type="ECO:0000313" key="7">
    <source>
        <dbReference type="Proteomes" id="UP000033835"/>
    </source>
</evidence>
<dbReference type="EMBL" id="JJPV01000129">
    <property type="protein sequence ID" value="KKG96127.1"/>
    <property type="molecule type" value="Genomic_DNA"/>
</dbReference>
<evidence type="ECO:0000313" key="11">
    <source>
        <dbReference type="Proteomes" id="UP000034468"/>
    </source>
</evidence>
<name>A0A0F8G6R4_METMZ</name>
<evidence type="ECO:0000313" key="3">
    <source>
        <dbReference type="EMBL" id="KKG65420.1"/>
    </source>
</evidence>
<evidence type="ECO:0000313" key="12">
    <source>
        <dbReference type="Proteomes" id="UP000034566"/>
    </source>
</evidence>
<evidence type="ECO:0000313" key="4">
    <source>
        <dbReference type="EMBL" id="KKG96127.1"/>
    </source>
</evidence>
<evidence type="ECO:0000313" key="1">
    <source>
        <dbReference type="EMBL" id="KKG50725.1"/>
    </source>
</evidence>
<dbReference type="EMBL" id="JJPU01000107">
    <property type="protein sequence ID" value="KKG96771.1"/>
    <property type="molecule type" value="Genomic_DNA"/>
</dbReference>
<dbReference type="EMBL" id="JJPI01000134">
    <property type="protein sequence ID" value="KKG50725.1"/>
    <property type="molecule type" value="Genomic_DNA"/>
</dbReference>
<dbReference type="Proteomes" id="UP000034566">
    <property type="component" value="Unassembled WGS sequence"/>
</dbReference>
<organism evidence="2 10">
    <name type="scientific">Methanosarcina mazei</name>
    <name type="common">Methanosarcina frisia</name>
    <dbReference type="NCBI Taxonomy" id="2209"/>
    <lineage>
        <taxon>Archaea</taxon>
        <taxon>Methanobacteriati</taxon>
        <taxon>Methanobacteriota</taxon>
        <taxon>Stenosarchaea group</taxon>
        <taxon>Methanomicrobia</taxon>
        <taxon>Methanosarcinales</taxon>
        <taxon>Methanosarcinaceae</taxon>
        <taxon>Methanosarcina</taxon>
    </lineage>
</organism>
<dbReference type="AlphaFoldDB" id="A0A0F8G6R4"/>
<dbReference type="PATRIC" id="fig|2209.42.peg.4347"/>
<protein>
    <submittedName>
        <fullName evidence="2">Uncharacterized protein</fullName>
    </submittedName>
</protein>
<evidence type="ECO:0000313" key="10">
    <source>
        <dbReference type="Proteomes" id="UP000034279"/>
    </source>
</evidence>
<dbReference type="Proteomes" id="UP000034188">
    <property type="component" value="Unassembled WGS sequence"/>
</dbReference>
<evidence type="ECO:0000313" key="5">
    <source>
        <dbReference type="EMBL" id="KKG96771.1"/>
    </source>
</evidence>
<evidence type="ECO:0000313" key="6">
    <source>
        <dbReference type="EMBL" id="KKH02379.1"/>
    </source>
</evidence>
<dbReference type="Proteomes" id="UP000033835">
    <property type="component" value="Unassembled WGS sequence"/>
</dbReference>